<proteinExistence type="predicted"/>
<comment type="caution">
    <text evidence="2">The sequence shown here is derived from an EMBL/GenBank/DDBJ whole genome shotgun (WGS) entry which is preliminary data.</text>
</comment>
<evidence type="ECO:0000313" key="3">
    <source>
        <dbReference type="Proteomes" id="UP001165122"/>
    </source>
</evidence>
<keyword evidence="3" id="KW-1185">Reference proteome</keyword>
<sequence>MDSAEPRPGSPNTPLHPPPSPPLSPTSSSIPVTFPPGPLGITFSWNKTYSRFQINSFTSSPPSKLYPGLILTKIKTSEVYGNYDEAVKALSSSSEEERTLVFMNSRNLDITKSPQRLSGPPILKKSPTSPGEEKKDNSSPPSSPPLLINSVSRPQTGQTTNRTNKSRKSNASSDMSGK</sequence>
<reference evidence="3" key="1">
    <citation type="journal article" date="2023" name="Commun. Biol.">
        <title>Genome analysis of Parmales, the sister group of diatoms, reveals the evolutionary specialization of diatoms from phago-mixotrophs to photoautotrophs.</title>
        <authorList>
            <person name="Ban H."/>
            <person name="Sato S."/>
            <person name="Yoshikawa S."/>
            <person name="Yamada K."/>
            <person name="Nakamura Y."/>
            <person name="Ichinomiya M."/>
            <person name="Sato N."/>
            <person name="Blanc-Mathieu R."/>
            <person name="Endo H."/>
            <person name="Kuwata A."/>
            <person name="Ogata H."/>
        </authorList>
    </citation>
    <scope>NUCLEOTIDE SEQUENCE [LARGE SCALE GENOMIC DNA]</scope>
    <source>
        <strain evidence="3">NIES 3700</strain>
    </source>
</reference>
<organism evidence="2 3">
    <name type="scientific">Triparma laevis f. longispina</name>
    <dbReference type="NCBI Taxonomy" id="1714387"/>
    <lineage>
        <taxon>Eukaryota</taxon>
        <taxon>Sar</taxon>
        <taxon>Stramenopiles</taxon>
        <taxon>Ochrophyta</taxon>
        <taxon>Bolidophyceae</taxon>
        <taxon>Parmales</taxon>
        <taxon>Triparmaceae</taxon>
        <taxon>Triparma</taxon>
    </lineage>
</organism>
<name>A0A9W7FCJ4_9STRA</name>
<dbReference type="Proteomes" id="UP001165122">
    <property type="component" value="Unassembled WGS sequence"/>
</dbReference>
<feature type="compositionally biased region" description="Polar residues" evidence="1">
    <location>
        <begin position="149"/>
        <end position="178"/>
    </location>
</feature>
<accession>A0A9W7FCJ4</accession>
<evidence type="ECO:0000313" key="2">
    <source>
        <dbReference type="EMBL" id="GMI09593.1"/>
    </source>
</evidence>
<feature type="compositionally biased region" description="Polar residues" evidence="1">
    <location>
        <begin position="104"/>
        <end position="116"/>
    </location>
</feature>
<feature type="region of interest" description="Disordered" evidence="1">
    <location>
        <begin position="1"/>
        <end position="32"/>
    </location>
</feature>
<evidence type="ECO:0000256" key="1">
    <source>
        <dbReference type="SAM" id="MobiDB-lite"/>
    </source>
</evidence>
<dbReference type="EMBL" id="BRXW01000139">
    <property type="protein sequence ID" value="GMI09593.1"/>
    <property type="molecule type" value="Genomic_DNA"/>
</dbReference>
<feature type="compositionally biased region" description="Pro residues" evidence="1">
    <location>
        <begin position="8"/>
        <end position="24"/>
    </location>
</feature>
<gene>
    <name evidence="2" type="ORF">TrLO_g6554</name>
</gene>
<protein>
    <submittedName>
        <fullName evidence="2">Uncharacterized protein</fullName>
    </submittedName>
</protein>
<feature type="region of interest" description="Disordered" evidence="1">
    <location>
        <begin position="104"/>
        <end position="178"/>
    </location>
</feature>
<dbReference type="AlphaFoldDB" id="A0A9W7FCJ4"/>